<dbReference type="AlphaFoldDB" id="A0A916U3G1"/>
<dbReference type="InterPro" id="IPR013766">
    <property type="entry name" value="Thioredoxin_domain"/>
</dbReference>
<dbReference type="Proteomes" id="UP000651668">
    <property type="component" value="Unassembled WGS sequence"/>
</dbReference>
<reference evidence="3" key="2">
    <citation type="submission" date="2020-09" db="EMBL/GenBank/DDBJ databases">
        <authorList>
            <person name="Sun Q."/>
            <person name="Zhou Y."/>
        </authorList>
    </citation>
    <scope>NUCLEOTIDE SEQUENCE</scope>
    <source>
        <strain evidence="3">CGMCC 1.15343</strain>
    </source>
</reference>
<dbReference type="Gene3D" id="3.40.30.10">
    <property type="entry name" value="Glutaredoxin"/>
    <property type="match status" value="1"/>
</dbReference>
<dbReference type="CDD" id="cd02947">
    <property type="entry name" value="TRX_family"/>
    <property type="match status" value="1"/>
</dbReference>
<evidence type="ECO:0000256" key="1">
    <source>
        <dbReference type="SAM" id="SignalP"/>
    </source>
</evidence>
<accession>A0A916U3G1</accession>
<dbReference type="RefSeq" id="WP_188625788.1">
    <property type="nucleotide sequence ID" value="NZ_BMIL01000003.1"/>
</dbReference>
<name>A0A916U3G1_9SPHI</name>
<feature type="signal peptide" evidence="1">
    <location>
        <begin position="1"/>
        <end position="18"/>
    </location>
</feature>
<sequence length="170" mass="19221">MNKLLTLLVLFVGFQASAQELNKKKQDPFRNKEIMINNCTRESVCNFPEFKTMYDTMYESYAPDAAVLSSLKPLMEGVKITIVMGTWCGDSKLQVPHFYKITDQLGIAAEDMTLICVDGEKKAEHGLIDGMNIERVPTFIFSKDGKEIGRIVESPRDTLEKDALDLFSKK</sequence>
<dbReference type="Pfam" id="PF00085">
    <property type="entry name" value="Thioredoxin"/>
    <property type="match status" value="1"/>
</dbReference>
<feature type="domain" description="Thioredoxin" evidence="2">
    <location>
        <begin position="85"/>
        <end position="160"/>
    </location>
</feature>
<keyword evidence="4" id="KW-1185">Reference proteome</keyword>
<keyword evidence="1" id="KW-0732">Signal</keyword>
<protein>
    <recommendedName>
        <fullName evidence="2">Thioredoxin domain-containing protein</fullName>
    </recommendedName>
</protein>
<evidence type="ECO:0000313" key="4">
    <source>
        <dbReference type="Proteomes" id="UP000651668"/>
    </source>
</evidence>
<reference evidence="3" key="1">
    <citation type="journal article" date="2014" name="Int. J. Syst. Evol. Microbiol.">
        <title>Complete genome sequence of Corynebacterium casei LMG S-19264T (=DSM 44701T), isolated from a smear-ripened cheese.</title>
        <authorList>
            <consortium name="US DOE Joint Genome Institute (JGI-PGF)"/>
            <person name="Walter F."/>
            <person name="Albersmeier A."/>
            <person name="Kalinowski J."/>
            <person name="Ruckert C."/>
        </authorList>
    </citation>
    <scope>NUCLEOTIDE SEQUENCE</scope>
    <source>
        <strain evidence="3">CGMCC 1.15343</strain>
    </source>
</reference>
<feature type="chain" id="PRO_5037340651" description="Thioredoxin domain-containing protein" evidence="1">
    <location>
        <begin position="19"/>
        <end position="170"/>
    </location>
</feature>
<organism evidence="3 4">
    <name type="scientific">Pedobacter quisquiliarum</name>
    <dbReference type="NCBI Taxonomy" id="1834438"/>
    <lineage>
        <taxon>Bacteria</taxon>
        <taxon>Pseudomonadati</taxon>
        <taxon>Bacteroidota</taxon>
        <taxon>Sphingobacteriia</taxon>
        <taxon>Sphingobacteriales</taxon>
        <taxon>Sphingobacteriaceae</taxon>
        <taxon>Pedobacter</taxon>
    </lineage>
</organism>
<dbReference type="SUPFAM" id="SSF52833">
    <property type="entry name" value="Thioredoxin-like"/>
    <property type="match status" value="1"/>
</dbReference>
<evidence type="ECO:0000259" key="2">
    <source>
        <dbReference type="Pfam" id="PF00085"/>
    </source>
</evidence>
<dbReference type="EMBL" id="BMIL01000003">
    <property type="protein sequence ID" value="GGC58624.1"/>
    <property type="molecule type" value="Genomic_DNA"/>
</dbReference>
<evidence type="ECO:0000313" key="3">
    <source>
        <dbReference type="EMBL" id="GGC58624.1"/>
    </source>
</evidence>
<comment type="caution">
    <text evidence="3">The sequence shown here is derived from an EMBL/GenBank/DDBJ whole genome shotgun (WGS) entry which is preliminary data.</text>
</comment>
<dbReference type="InterPro" id="IPR036249">
    <property type="entry name" value="Thioredoxin-like_sf"/>
</dbReference>
<gene>
    <name evidence="3" type="ORF">GCM10011387_10320</name>
</gene>
<proteinExistence type="predicted"/>